<feature type="transmembrane region" description="Helical" evidence="6">
    <location>
        <begin position="389"/>
        <end position="408"/>
    </location>
</feature>
<keyword evidence="5 6" id="KW-0472">Membrane</keyword>
<dbReference type="Pfam" id="PF07690">
    <property type="entry name" value="MFS_1"/>
    <property type="match status" value="1"/>
</dbReference>
<protein>
    <recommendedName>
        <fullName evidence="7">Major facilitator superfamily (MFS) profile domain-containing protein</fullName>
    </recommendedName>
</protein>
<dbReference type="PROSITE" id="PS50850">
    <property type="entry name" value="MFS"/>
    <property type="match status" value="1"/>
</dbReference>
<evidence type="ECO:0000256" key="2">
    <source>
        <dbReference type="ARBA" id="ARBA00022448"/>
    </source>
</evidence>
<evidence type="ECO:0000259" key="7">
    <source>
        <dbReference type="PROSITE" id="PS50850"/>
    </source>
</evidence>
<keyword evidence="2" id="KW-0813">Transport</keyword>
<proteinExistence type="predicted"/>
<feature type="transmembrane region" description="Helical" evidence="6">
    <location>
        <begin position="191"/>
        <end position="210"/>
    </location>
</feature>
<dbReference type="Gene3D" id="1.20.1250.20">
    <property type="entry name" value="MFS general substrate transporter like domains"/>
    <property type="match status" value="1"/>
</dbReference>
<dbReference type="OrthoDB" id="6730379at2759"/>
<gene>
    <name evidence="8" type="ORF">B9Z65_7302</name>
</gene>
<dbReference type="InterPro" id="IPR011701">
    <property type="entry name" value="MFS"/>
</dbReference>
<evidence type="ECO:0000256" key="6">
    <source>
        <dbReference type="SAM" id="Phobius"/>
    </source>
</evidence>
<dbReference type="PANTHER" id="PTHR43791">
    <property type="entry name" value="PERMEASE-RELATED"/>
    <property type="match status" value="1"/>
</dbReference>
<feature type="transmembrane region" description="Helical" evidence="6">
    <location>
        <begin position="157"/>
        <end position="179"/>
    </location>
</feature>
<evidence type="ECO:0000313" key="9">
    <source>
        <dbReference type="Proteomes" id="UP000243723"/>
    </source>
</evidence>
<evidence type="ECO:0000313" key="8">
    <source>
        <dbReference type="EMBL" id="PSK43788.1"/>
    </source>
</evidence>
<reference evidence="8 9" key="1">
    <citation type="submission" date="2017-05" db="EMBL/GenBank/DDBJ databases">
        <title>Draft genome sequence of Elsinoe australis.</title>
        <authorList>
            <person name="Cheng Q."/>
        </authorList>
    </citation>
    <scope>NUCLEOTIDE SEQUENCE [LARGE SCALE GENOMIC DNA]</scope>
    <source>
        <strain evidence="8 9">NL1</strain>
    </source>
</reference>
<evidence type="ECO:0000256" key="5">
    <source>
        <dbReference type="ARBA" id="ARBA00023136"/>
    </source>
</evidence>
<sequence>MADHKIHVPRTDDGNTSDLVEMKLNIINPGDGDVGYQQYLEGLHLDFTVKEERRVRRKIDLIILPIFLFTQMLRFLDRTALNYANLFGYQAAVGLKGTQFNYLSAIVYAGYCFGTYPAGWLIGRFPAQRVIAVAFLLWGVMVLLLTQCRSYNSALAVRFILGIFEAAVTPGLTLMTGFWYTRREIPLRQCIWYSSLGWGGIVGSYISMGISKLPGTIKPERWEILFLILGGITMLWSFFIYFVLPDTPSNACFLTERERIIAVKRVSSNETGIKNKTYDSRQLWVSLWDPKCILVSVAVFAAAIPNGVVNSFSTIIIRDLGFSSTRTVQLKSVGDAVQIIALVIGGTITLNIPNSRLATASLANLLCTIAAAVMAYLPRANVWGRLVSFWLVNAQSVGFTVSLVTISSNMGGHTHRNVANTLVFYV</sequence>
<evidence type="ECO:0000256" key="3">
    <source>
        <dbReference type="ARBA" id="ARBA00022692"/>
    </source>
</evidence>
<feature type="transmembrane region" description="Helical" evidence="6">
    <location>
        <begin position="358"/>
        <end position="377"/>
    </location>
</feature>
<comment type="caution">
    <text evidence="8">The sequence shown here is derived from an EMBL/GenBank/DDBJ whole genome shotgun (WGS) entry which is preliminary data.</text>
</comment>
<dbReference type="InterPro" id="IPR036259">
    <property type="entry name" value="MFS_trans_sf"/>
</dbReference>
<feature type="transmembrane region" description="Helical" evidence="6">
    <location>
        <begin position="333"/>
        <end position="352"/>
    </location>
</feature>
<dbReference type="PANTHER" id="PTHR43791:SF70">
    <property type="entry name" value="MAJOR FACILITATOR SUPERFAMILY (MFS) PROFILE DOMAIN-CONTAINING PROTEIN"/>
    <property type="match status" value="1"/>
</dbReference>
<accession>A0A2P7Z6E7</accession>
<dbReference type="InterPro" id="IPR020846">
    <property type="entry name" value="MFS_dom"/>
</dbReference>
<evidence type="ECO:0000256" key="4">
    <source>
        <dbReference type="ARBA" id="ARBA00022989"/>
    </source>
</evidence>
<name>A0A2P7Z6E7_9PEZI</name>
<feature type="transmembrane region" description="Helical" evidence="6">
    <location>
        <begin position="222"/>
        <end position="244"/>
    </location>
</feature>
<evidence type="ECO:0000256" key="1">
    <source>
        <dbReference type="ARBA" id="ARBA00004141"/>
    </source>
</evidence>
<keyword evidence="4 6" id="KW-1133">Transmembrane helix</keyword>
<dbReference type="EMBL" id="NHZQ01000305">
    <property type="protein sequence ID" value="PSK43788.1"/>
    <property type="molecule type" value="Genomic_DNA"/>
</dbReference>
<organism evidence="8 9">
    <name type="scientific">Elsinoe australis</name>
    <dbReference type="NCBI Taxonomy" id="40998"/>
    <lineage>
        <taxon>Eukaryota</taxon>
        <taxon>Fungi</taxon>
        <taxon>Dikarya</taxon>
        <taxon>Ascomycota</taxon>
        <taxon>Pezizomycotina</taxon>
        <taxon>Dothideomycetes</taxon>
        <taxon>Dothideomycetidae</taxon>
        <taxon>Myriangiales</taxon>
        <taxon>Elsinoaceae</taxon>
        <taxon>Elsinoe</taxon>
    </lineage>
</organism>
<feature type="transmembrane region" description="Helical" evidence="6">
    <location>
        <begin position="293"/>
        <end position="312"/>
    </location>
</feature>
<dbReference type="GO" id="GO:0016020">
    <property type="term" value="C:membrane"/>
    <property type="evidence" value="ECO:0007669"/>
    <property type="project" value="UniProtKB-SubCell"/>
</dbReference>
<feature type="transmembrane region" description="Helical" evidence="6">
    <location>
        <begin position="127"/>
        <end position="145"/>
    </location>
</feature>
<dbReference type="GO" id="GO:0022857">
    <property type="term" value="F:transmembrane transporter activity"/>
    <property type="evidence" value="ECO:0007669"/>
    <property type="project" value="InterPro"/>
</dbReference>
<dbReference type="SUPFAM" id="SSF103473">
    <property type="entry name" value="MFS general substrate transporter"/>
    <property type="match status" value="1"/>
</dbReference>
<dbReference type="Proteomes" id="UP000243723">
    <property type="component" value="Unassembled WGS sequence"/>
</dbReference>
<comment type="subcellular location">
    <subcellularLocation>
        <location evidence="1">Membrane</location>
        <topology evidence="1">Multi-pass membrane protein</topology>
    </subcellularLocation>
</comment>
<feature type="domain" description="Major facilitator superfamily (MFS) profile" evidence="7">
    <location>
        <begin position="63"/>
        <end position="426"/>
    </location>
</feature>
<keyword evidence="3 6" id="KW-0812">Transmembrane</keyword>
<dbReference type="AlphaFoldDB" id="A0A2P7Z6E7"/>
<keyword evidence="9" id="KW-1185">Reference proteome</keyword>